<proteinExistence type="predicted"/>
<dbReference type="Gene3D" id="3.80.10.10">
    <property type="entry name" value="Ribonuclease Inhibitor"/>
    <property type="match status" value="2"/>
</dbReference>
<evidence type="ECO:0000313" key="2">
    <source>
        <dbReference type="EMBL" id="GKT29907.1"/>
    </source>
</evidence>
<name>A0ABQ5KBI4_9EUKA</name>
<sequence length="314" mass="34474">IELSLPRCELGDSVRDLLEFLQDSCEKLQVLDIAGNKITDKCVQGVGVTPAPVEEGKEPEDVTLFKFFRQPHPTGLAGTLRKVSLGFNMFSSMNAVGFVKACVEGGSCVCVDMSGITFSPVSTSALVDVYVEKEEPKVEEPKVEETTETTEEENKGTEDPQEEEEKKEEEPQKVEEVPKKEPRIVCVSELIMRECGIDAKCVPIMCPMISSGLLTGLDLSDNKIGKSSPEVVKCGITGSVKVLMLRNNKIAAAQANDVYNLFKQEEDPKEGEEGEKKEEKQEYAIQHLDLSENKLGAVKDVLATIATGFRNLKL</sequence>
<keyword evidence="3" id="KW-1185">Reference proteome</keyword>
<feature type="non-terminal residue" evidence="2">
    <location>
        <position position="1"/>
    </location>
</feature>
<protein>
    <submittedName>
        <fullName evidence="2">Uncharacterized protein</fullName>
    </submittedName>
</protein>
<evidence type="ECO:0000256" key="1">
    <source>
        <dbReference type="SAM" id="MobiDB-lite"/>
    </source>
</evidence>
<organism evidence="2 3">
    <name type="scientific">Aduncisulcus paluster</name>
    <dbReference type="NCBI Taxonomy" id="2918883"/>
    <lineage>
        <taxon>Eukaryota</taxon>
        <taxon>Metamonada</taxon>
        <taxon>Carpediemonas-like organisms</taxon>
        <taxon>Aduncisulcus</taxon>
    </lineage>
</organism>
<comment type="caution">
    <text evidence="2">The sequence shown here is derived from an EMBL/GenBank/DDBJ whole genome shotgun (WGS) entry which is preliminary data.</text>
</comment>
<feature type="compositionally biased region" description="Basic and acidic residues" evidence="1">
    <location>
        <begin position="168"/>
        <end position="178"/>
    </location>
</feature>
<dbReference type="Pfam" id="PF13516">
    <property type="entry name" value="LRR_6"/>
    <property type="match status" value="1"/>
</dbReference>
<gene>
    <name evidence="2" type="ORF">ADUPG1_014266</name>
</gene>
<dbReference type="EMBL" id="BQXS01013871">
    <property type="protein sequence ID" value="GKT29907.1"/>
    <property type="molecule type" value="Genomic_DNA"/>
</dbReference>
<feature type="region of interest" description="Disordered" evidence="1">
    <location>
        <begin position="135"/>
        <end position="178"/>
    </location>
</feature>
<dbReference type="SUPFAM" id="SSF52047">
    <property type="entry name" value="RNI-like"/>
    <property type="match status" value="1"/>
</dbReference>
<accession>A0ABQ5KBI4</accession>
<reference evidence="2" key="1">
    <citation type="submission" date="2022-03" db="EMBL/GenBank/DDBJ databases">
        <title>Draft genome sequence of Aduncisulcus paluster, a free-living microaerophilic Fornicata.</title>
        <authorList>
            <person name="Yuyama I."/>
            <person name="Kume K."/>
            <person name="Tamura T."/>
            <person name="Inagaki Y."/>
            <person name="Hashimoto T."/>
        </authorList>
    </citation>
    <scope>NUCLEOTIDE SEQUENCE</scope>
    <source>
        <strain evidence="2">NY0171</strain>
    </source>
</reference>
<evidence type="ECO:0000313" key="3">
    <source>
        <dbReference type="Proteomes" id="UP001057375"/>
    </source>
</evidence>
<dbReference type="InterPro" id="IPR032675">
    <property type="entry name" value="LRR_dom_sf"/>
</dbReference>
<feature type="compositionally biased region" description="Basic and acidic residues" evidence="1">
    <location>
        <begin position="135"/>
        <end position="145"/>
    </location>
</feature>
<dbReference type="Proteomes" id="UP001057375">
    <property type="component" value="Unassembled WGS sequence"/>
</dbReference>
<dbReference type="InterPro" id="IPR001611">
    <property type="entry name" value="Leu-rich_rpt"/>
</dbReference>